<evidence type="ECO:0000313" key="2">
    <source>
        <dbReference type="Proteomes" id="UP001056120"/>
    </source>
</evidence>
<name>A0ACB9KAW1_9ASTR</name>
<accession>A0ACB9KAW1</accession>
<organism evidence="1 2">
    <name type="scientific">Smallanthus sonchifolius</name>
    <dbReference type="NCBI Taxonomy" id="185202"/>
    <lineage>
        <taxon>Eukaryota</taxon>
        <taxon>Viridiplantae</taxon>
        <taxon>Streptophyta</taxon>
        <taxon>Embryophyta</taxon>
        <taxon>Tracheophyta</taxon>
        <taxon>Spermatophyta</taxon>
        <taxon>Magnoliopsida</taxon>
        <taxon>eudicotyledons</taxon>
        <taxon>Gunneridae</taxon>
        <taxon>Pentapetalae</taxon>
        <taxon>asterids</taxon>
        <taxon>campanulids</taxon>
        <taxon>Asterales</taxon>
        <taxon>Asteraceae</taxon>
        <taxon>Asteroideae</taxon>
        <taxon>Heliantheae alliance</taxon>
        <taxon>Millerieae</taxon>
        <taxon>Smallanthus</taxon>
    </lineage>
</organism>
<proteinExistence type="predicted"/>
<reference evidence="1 2" key="2">
    <citation type="journal article" date="2022" name="Mol. Ecol. Resour.">
        <title>The genomes of chicory, endive, great burdock and yacon provide insights into Asteraceae paleo-polyploidization history and plant inulin production.</title>
        <authorList>
            <person name="Fan W."/>
            <person name="Wang S."/>
            <person name="Wang H."/>
            <person name="Wang A."/>
            <person name="Jiang F."/>
            <person name="Liu H."/>
            <person name="Zhao H."/>
            <person name="Xu D."/>
            <person name="Zhang Y."/>
        </authorList>
    </citation>
    <scope>NUCLEOTIDE SEQUENCE [LARGE SCALE GENOMIC DNA]</scope>
    <source>
        <strain evidence="2">cv. Yunnan</strain>
        <tissue evidence="1">Leaves</tissue>
    </source>
</reference>
<evidence type="ECO:0000313" key="1">
    <source>
        <dbReference type="EMBL" id="KAI3829378.1"/>
    </source>
</evidence>
<protein>
    <submittedName>
        <fullName evidence="1">Uncharacterized protein</fullName>
    </submittedName>
</protein>
<dbReference type="EMBL" id="CM042018">
    <property type="protein sequence ID" value="KAI3829378.1"/>
    <property type="molecule type" value="Genomic_DNA"/>
</dbReference>
<comment type="caution">
    <text evidence="1">The sequence shown here is derived from an EMBL/GenBank/DDBJ whole genome shotgun (WGS) entry which is preliminary data.</text>
</comment>
<sequence>MQPATPAVMDPRYQQQWMMMNQQQPPPPQQQFHQQPPQQMYTYNQQPPQAAAVPAVIPQYSVPTPATAVGATHQPASADEIRTLWIGDLQYWMDEQYLVSCFAQSGEVISAKVISNKQSGQSESYGFIEFVSRAAAERHLQTYNGTLMPNVEQNFRLNWASFGVGEKRADGPEFTIFVGDLAADVTDYTLQETFRAHYQSVKSAKVVTDRMTGRTKGYGFVKFGDETEQLRAMTEMNGRLCSTRPMRIGPAANKNPVGGQQYPKASYQNTQGTQNEEDPNNTTIFVGGLDPNVTDDHLKQVFSQYGQLVHVKIPVGKRCGFVQFADRSSAEEALRMLQGTQLGGQTVRLSWGRSPSSKQPQVEQSQYNGGGYYGYGQGYETYGYAPVAQDPATMYYGGYAGYGGYPQVQQPPQPQPQPQPQQHQ</sequence>
<dbReference type="Proteomes" id="UP001056120">
    <property type="component" value="Linkage Group LG01"/>
</dbReference>
<gene>
    <name evidence="1" type="ORF">L1987_03501</name>
</gene>
<keyword evidence="2" id="KW-1185">Reference proteome</keyword>
<reference evidence="2" key="1">
    <citation type="journal article" date="2022" name="Mol. Ecol. Resour.">
        <title>The genomes of chicory, endive, great burdock and yacon provide insights into Asteraceae palaeo-polyploidization history and plant inulin production.</title>
        <authorList>
            <person name="Fan W."/>
            <person name="Wang S."/>
            <person name="Wang H."/>
            <person name="Wang A."/>
            <person name="Jiang F."/>
            <person name="Liu H."/>
            <person name="Zhao H."/>
            <person name="Xu D."/>
            <person name="Zhang Y."/>
        </authorList>
    </citation>
    <scope>NUCLEOTIDE SEQUENCE [LARGE SCALE GENOMIC DNA]</scope>
    <source>
        <strain evidence="2">cv. Yunnan</strain>
    </source>
</reference>